<dbReference type="InterPro" id="IPR036291">
    <property type="entry name" value="NAD(P)-bd_dom_sf"/>
</dbReference>
<dbReference type="PIRSF" id="PIRSF000126">
    <property type="entry name" value="11-beta-HSD1"/>
    <property type="match status" value="1"/>
</dbReference>
<dbReference type="Pfam" id="PF00106">
    <property type="entry name" value="adh_short"/>
    <property type="match status" value="1"/>
</dbReference>
<dbReference type="CDD" id="cd05233">
    <property type="entry name" value="SDR_c"/>
    <property type="match status" value="1"/>
</dbReference>
<proteinExistence type="inferred from homology"/>
<keyword evidence="2 4" id="KW-0560">Oxidoreductase</keyword>
<organism evidence="4 5">
    <name type="scientific">Pseudocalidococcus azoricus BACA0444</name>
    <dbReference type="NCBI Taxonomy" id="2918990"/>
    <lineage>
        <taxon>Bacteria</taxon>
        <taxon>Bacillati</taxon>
        <taxon>Cyanobacteriota</taxon>
        <taxon>Cyanophyceae</taxon>
        <taxon>Acaryochloridales</taxon>
        <taxon>Thermosynechococcaceae</taxon>
        <taxon>Pseudocalidococcus</taxon>
        <taxon>Pseudocalidococcus azoricus</taxon>
    </lineage>
</organism>
<name>A0AAE4JWA9_9CYAN</name>
<evidence type="ECO:0000313" key="4">
    <source>
        <dbReference type="EMBL" id="MDS3861165.1"/>
    </source>
</evidence>
<keyword evidence="5" id="KW-1185">Reference proteome</keyword>
<dbReference type="PRINTS" id="PR00081">
    <property type="entry name" value="GDHRDH"/>
</dbReference>
<evidence type="ECO:0000256" key="1">
    <source>
        <dbReference type="ARBA" id="ARBA00006484"/>
    </source>
</evidence>
<dbReference type="InterPro" id="IPR002347">
    <property type="entry name" value="SDR_fam"/>
</dbReference>
<dbReference type="GO" id="GO:0016491">
    <property type="term" value="F:oxidoreductase activity"/>
    <property type="evidence" value="ECO:0007669"/>
    <property type="project" value="UniProtKB-KW"/>
</dbReference>
<dbReference type="EMBL" id="JAVMIP010000009">
    <property type="protein sequence ID" value="MDS3861165.1"/>
    <property type="molecule type" value="Genomic_DNA"/>
</dbReference>
<dbReference type="PANTHER" id="PTHR42901">
    <property type="entry name" value="ALCOHOL DEHYDROGENASE"/>
    <property type="match status" value="1"/>
</dbReference>
<dbReference type="PANTHER" id="PTHR42901:SF1">
    <property type="entry name" value="ALCOHOL DEHYDROGENASE"/>
    <property type="match status" value="1"/>
</dbReference>
<reference evidence="5" key="1">
    <citation type="submission" date="2023-07" db="EMBL/GenBank/DDBJ databases">
        <authorList>
            <person name="Luz R."/>
            <person name="Cordeiro R."/>
            <person name="Fonseca A."/>
            <person name="Goncalves V."/>
        </authorList>
    </citation>
    <scope>NUCLEOTIDE SEQUENCE [LARGE SCALE GENOMIC DNA]</scope>
    <source>
        <strain evidence="5">BACA0444</strain>
    </source>
</reference>
<dbReference type="AlphaFoldDB" id="A0AAE4JWA9"/>
<dbReference type="SUPFAM" id="SSF51735">
    <property type="entry name" value="NAD(P)-binding Rossmann-fold domains"/>
    <property type="match status" value="1"/>
</dbReference>
<dbReference type="Proteomes" id="UP001268256">
    <property type="component" value="Unassembled WGS sequence"/>
</dbReference>
<evidence type="ECO:0000256" key="2">
    <source>
        <dbReference type="ARBA" id="ARBA00023002"/>
    </source>
</evidence>
<dbReference type="RefSeq" id="WP_322878414.1">
    <property type="nucleotide sequence ID" value="NZ_JAVMIP010000009.1"/>
</dbReference>
<sequence>MPVALITGASRGIGAAFAQALAAKQYDLILSARNQAQLQAVGDPLQQQYGITVKYIVQDLSQSEAAQGIFQQVQAWGMTVDLLINNAGFGDYGEFASRDLGKFTAMIQVNITALVELTHLFLGEMQQRQQGEVLNVSSIAGFLPMPYISVYAATKAFVLHFSEALWAENYGRGITVMAVCPGPTRTEFFDVAEMTQAPGMSKGDAPEGVVKEALMALAARRSHLVSGQLQNRVVVSLPRFLPRDVLVKTLEPRFRPPA</sequence>
<evidence type="ECO:0000256" key="3">
    <source>
        <dbReference type="RuleBase" id="RU000363"/>
    </source>
</evidence>
<protein>
    <submittedName>
        <fullName evidence="4">SDR family oxidoreductase</fullName>
        <ecNumber evidence="4">1.-.-.-</ecNumber>
    </submittedName>
</protein>
<evidence type="ECO:0000313" key="5">
    <source>
        <dbReference type="Proteomes" id="UP001268256"/>
    </source>
</evidence>
<comment type="similarity">
    <text evidence="1 3">Belongs to the short-chain dehydrogenases/reductases (SDR) family.</text>
</comment>
<gene>
    <name evidence="4" type="ORF">RIF25_10140</name>
</gene>
<comment type="caution">
    <text evidence="4">The sequence shown here is derived from an EMBL/GenBank/DDBJ whole genome shotgun (WGS) entry which is preliminary data.</text>
</comment>
<dbReference type="EC" id="1.-.-.-" evidence="4"/>
<dbReference type="PRINTS" id="PR00080">
    <property type="entry name" value="SDRFAMILY"/>
</dbReference>
<dbReference type="Gene3D" id="3.40.50.720">
    <property type="entry name" value="NAD(P)-binding Rossmann-like Domain"/>
    <property type="match status" value="1"/>
</dbReference>
<accession>A0AAE4JWA9</accession>